<organism evidence="2 3">
    <name type="scientific">Giardia duodenalis assemblage B</name>
    <dbReference type="NCBI Taxonomy" id="1394984"/>
    <lineage>
        <taxon>Eukaryota</taxon>
        <taxon>Metamonada</taxon>
        <taxon>Diplomonadida</taxon>
        <taxon>Hexamitidae</taxon>
        <taxon>Giardiinae</taxon>
        <taxon>Giardia</taxon>
    </lineage>
</organism>
<keyword evidence="1" id="KW-0175">Coiled coil</keyword>
<evidence type="ECO:0000256" key="1">
    <source>
        <dbReference type="SAM" id="Coils"/>
    </source>
</evidence>
<dbReference type="VEuPathDB" id="GiardiaDB:QR46_3704"/>
<feature type="coiled-coil region" evidence="1">
    <location>
        <begin position="133"/>
        <end position="167"/>
    </location>
</feature>
<accession>A0A132NQC9</accession>
<dbReference type="Proteomes" id="UP000070089">
    <property type="component" value="Unassembled WGS sequence"/>
</dbReference>
<evidence type="ECO:0000313" key="2">
    <source>
        <dbReference type="EMBL" id="KWX12333.1"/>
    </source>
</evidence>
<name>A0A132NQC9_GIAIN</name>
<dbReference type="AlphaFoldDB" id="A0A132NQC9"/>
<protein>
    <submittedName>
        <fullName evidence="2">Uncharacterized protein</fullName>
    </submittedName>
</protein>
<dbReference type="OrthoDB" id="10259529at2759"/>
<proteinExistence type="predicted"/>
<comment type="caution">
    <text evidence="2">The sequence shown here is derived from an EMBL/GenBank/DDBJ whole genome shotgun (WGS) entry which is preliminary data.</text>
</comment>
<dbReference type="EMBL" id="JXTI01000123">
    <property type="protein sequence ID" value="KWX12333.1"/>
    <property type="molecule type" value="Genomic_DNA"/>
</dbReference>
<evidence type="ECO:0000313" key="3">
    <source>
        <dbReference type="Proteomes" id="UP000070089"/>
    </source>
</evidence>
<sequence>MDATPPPSGIKQTCCESSLDQRLFALERENQYLRSELVQTRAELLRVTRRKQALEVAAREQRQRINKITDGIEGHNDAAAEASKAETYQVFTHKLILEAENYKNIMLTTQAKSYEAMADALVASMNDLFSTKEAVYNAELERLRRLNRELEERCARLTNKLSQMKVCHGTKQESC</sequence>
<reference evidence="2 3" key="1">
    <citation type="journal article" date="2015" name="Mol. Biochem. Parasitol.">
        <title>Identification of polymorphic genes for use in assemblage B genotyping assays through comparative genomics of multiple assemblage B Giardia duodenalis isolates.</title>
        <authorList>
            <person name="Wielinga C."/>
            <person name="Thompson R.C."/>
            <person name="Monis P."/>
            <person name="Ryan U."/>
        </authorList>
    </citation>
    <scope>NUCLEOTIDE SEQUENCE [LARGE SCALE GENOMIC DNA]</scope>
    <source>
        <strain evidence="2 3">BAH15c1</strain>
    </source>
</reference>
<gene>
    <name evidence="2" type="ORF">QR46_3704</name>
</gene>